<dbReference type="Proteomes" id="UP000619293">
    <property type="component" value="Unassembled WGS sequence"/>
</dbReference>
<dbReference type="AlphaFoldDB" id="A0A8J3K5M7"/>
<gene>
    <name evidence="2" type="ORF">Cch02nite_66460</name>
</gene>
<accession>A0A8J3K5M7</accession>
<evidence type="ECO:0000313" key="3">
    <source>
        <dbReference type="Proteomes" id="UP000619293"/>
    </source>
</evidence>
<organism evidence="2 3">
    <name type="scientific">Catellatospora chokoriensis</name>
    <dbReference type="NCBI Taxonomy" id="310353"/>
    <lineage>
        <taxon>Bacteria</taxon>
        <taxon>Bacillati</taxon>
        <taxon>Actinomycetota</taxon>
        <taxon>Actinomycetes</taxon>
        <taxon>Micromonosporales</taxon>
        <taxon>Micromonosporaceae</taxon>
        <taxon>Catellatospora</taxon>
    </lineage>
</organism>
<feature type="transmembrane region" description="Helical" evidence="1">
    <location>
        <begin position="12"/>
        <end position="33"/>
    </location>
</feature>
<keyword evidence="1" id="KW-1133">Transmembrane helix</keyword>
<reference evidence="2 3" key="1">
    <citation type="submission" date="2021-01" db="EMBL/GenBank/DDBJ databases">
        <title>Whole genome shotgun sequence of Catellatospora chokoriensis NBRC 107358.</title>
        <authorList>
            <person name="Komaki H."/>
            <person name="Tamura T."/>
        </authorList>
    </citation>
    <scope>NUCLEOTIDE SEQUENCE [LARGE SCALE GENOMIC DNA]</scope>
    <source>
        <strain evidence="2 3">NBRC 107358</strain>
    </source>
</reference>
<comment type="caution">
    <text evidence="2">The sequence shown here is derived from an EMBL/GenBank/DDBJ whole genome shotgun (WGS) entry which is preliminary data.</text>
</comment>
<keyword evidence="1" id="KW-0812">Transmembrane</keyword>
<evidence type="ECO:0000256" key="1">
    <source>
        <dbReference type="SAM" id="Phobius"/>
    </source>
</evidence>
<protein>
    <submittedName>
        <fullName evidence="2">Uncharacterized protein</fullName>
    </submittedName>
</protein>
<name>A0A8J3K5M7_9ACTN</name>
<dbReference type="EMBL" id="BONG01000058">
    <property type="protein sequence ID" value="GIF93202.1"/>
    <property type="molecule type" value="Genomic_DNA"/>
</dbReference>
<evidence type="ECO:0000313" key="2">
    <source>
        <dbReference type="EMBL" id="GIF93202.1"/>
    </source>
</evidence>
<sequence>MIIHAVNRQRSAPVRIIAAVGLLALGCATWVVVRSAGAAENPDAERVVRSYLDALIAGDHATAYGLICTDETGVERAEFERAARRDPVRSYEIGSSVAWSSPVDGSGREYRVTVTAATGARAAQRIRTQGGSCVQYDNISAG</sequence>
<keyword evidence="1" id="KW-0472">Membrane</keyword>
<proteinExistence type="predicted"/>
<keyword evidence="3" id="KW-1185">Reference proteome</keyword>